<feature type="domain" description="DinB-like" evidence="1">
    <location>
        <begin position="13"/>
        <end position="149"/>
    </location>
</feature>
<dbReference type="SUPFAM" id="SSF109854">
    <property type="entry name" value="DinB/YfiT-like putative metalloenzymes"/>
    <property type="match status" value="1"/>
</dbReference>
<name>A0ABW1IPB0_9BACL</name>
<accession>A0ABW1IPB0</accession>
<dbReference type="InterPro" id="IPR034660">
    <property type="entry name" value="DinB/YfiT-like"/>
</dbReference>
<dbReference type="RefSeq" id="WP_379894233.1">
    <property type="nucleotide sequence ID" value="NZ_CBCSCT010000063.1"/>
</dbReference>
<dbReference type="Gene3D" id="1.20.120.450">
    <property type="entry name" value="dinb family like domain"/>
    <property type="match status" value="1"/>
</dbReference>
<keyword evidence="3" id="KW-1185">Reference proteome</keyword>
<comment type="caution">
    <text evidence="2">The sequence shown here is derived from an EMBL/GenBank/DDBJ whole genome shotgun (WGS) entry which is preliminary data.</text>
</comment>
<proteinExistence type="predicted"/>
<dbReference type="Pfam" id="PF12867">
    <property type="entry name" value="DinB_2"/>
    <property type="match status" value="1"/>
</dbReference>
<evidence type="ECO:0000313" key="3">
    <source>
        <dbReference type="Proteomes" id="UP001596250"/>
    </source>
</evidence>
<protein>
    <submittedName>
        <fullName evidence="2">DinB family protein</fullName>
    </submittedName>
</protein>
<evidence type="ECO:0000313" key="2">
    <source>
        <dbReference type="EMBL" id="MFC5986927.1"/>
    </source>
</evidence>
<evidence type="ECO:0000259" key="1">
    <source>
        <dbReference type="Pfam" id="PF12867"/>
    </source>
</evidence>
<reference evidence="3" key="1">
    <citation type="journal article" date="2019" name="Int. J. Syst. Evol. Microbiol.">
        <title>The Global Catalogue of Microorganisms (GCM) 10K type strain sequencing project: providing services to taxonomists for standard genome sequencing and annotation.</title>
        <authorList>
            <consortium name="The Broad Institute Genomics Platform"/>
            <consortium name="The Broad Institute Genome Sequencing Center for Infectious Disease"/>
            <person name="Wu L."/>
            <person name="Ma J."/>
        </authorList>
    </citation>
    <scope>NUCLEOTIDE SEQUENCE [LARGE SCALE GENOMIC DNA]</scope>
    <source>
        <strain evidence="3">CCM 8749</strain>
    </source>
</reference>
<sequence>MAKTKQEMLEQFQALIPYVQSLPYDEMIWNLPIAEGKWNLKEMVCHLMKWDQYFYEEAIHKITLNEPLTAKHLHFDEFNANASAYAKTQTVKDIVQQWIEWRNKLIDDISALDEEQFTKAYQDGEGKKFSVKSYLRSFISHDKHHKKQIEQLLKRIA</sequence>
<dbReference type="EMBL" id="JBHSQV010000142">
    <property type="protein sequence ID" value="MFC5986927.1"/>
    <property type="molecule type" value="Genomic_DNA"/>
</dbReference>
<dbReference type="Proteomes" id="UP001596250">
    <property type="component" value="Unassembled WGS sequence"/>
</dbReference>
<dbReference type="InterPro" id="IPR024775">
    <property type="entry name" value="DinB-like"/>
</dbReference>
<gene>
    <name evidence="2" type="ORF">ACFPXP_10925</name>
</gene>
<organism evidence="2 3">
    <name type="scientific">Marinicrinis lubricantis</name>
    <dbReference type="NCBI Taxonomy" id="2086470"/>
    <lineage>
        <taxon>Bacteria</taxon>
        <taxon>Bacillati</taxon>
        <taxon>Bacillota</taxon>
        <taxon>Bacilli</taxon>
        <taxon>Bacillales</taxon>
        <taxon>Paenibacillaceae</taxon>
    </lineage>
</organism>